<dbReference type="OrthoDB" id="9801785at2"/>
<feature type="domain" description="NAD-dependent epimerase/dehydratase" evidence="1">
    <location>
        <begin position="4"/>
        <end position="225"/>
    </location>
</feature>
<evidence type="ECO:0000313" key="3">
    <source>
        <dbReference type="Proteomes" id="UP000035100"/>
    </source>
</evidence>
<keyword evidence="3" id="KW-1185">Reference proteome</keyword>
<dbReference type="AlphaFoldDB" id="A0A0D0QI20"/>
<dbReference type="eggNOG" id="COG0451">
    <property type="taxonomic scope" value="Bacteria"/>
</dbReference>
<dbReference type="InterPro" id="IPR001509">
    <property type="entry name" value="Epimerase_deHydtase"/>
</dbReference>
<gene>
    <name evidence="2" type="ORF">Wenmar_01051</name>
</gene>
<organism evidence="2 3">
    <name type="scientific">Wenxinia marina DSM 24838</name>
    <dbReference type="NCBI Taxonomy" id="1123501"/>
    <lineage>
        <taxon>Bacteria</taxon>
        <taxon>Pseudomonadati</taxon>
        <taxon>Pseudomonadota</taxon>
        <taxon>Alphaproteobacteria</taxon>
        <taxon>Rhodobacterales</taxon>
        <taxon>Roseobacteraceae</taxon>
        <taxon>Wenxinia</taxon>
    </lineage>
</organism>
<dbReference type="RefSeq" id="WP_018302833.1">
    <property type="nucleotide sequence ID" value="NZ_KB902288.1"/>
</dbReference>
<proteinExistence type="predicted"/>
<dbReference type="EMBL" id="AONG01000005">
    <property type="protein sequence ID" value="KIQ70673.1"/>
    <property type="molecule type" value="Genomic_DNA"/>
</dbReference>
<reference evidence="2 3" key="1">
    <citation type="submission" date="2013-01" db="EMBL/GenBank/DDBJ databases">
        <authorList>
            <person name="Fiebig A."/>
            <person name="Goeker M."/>
            <person name="Klenk H.-P.P."/>
        </authorList>
    </citation>
    <scope>NUCLEOTIDE SEQUENCE [LARGE SCALE GENOMIC DNA]</scope>
    <source>
        <strain evidence="2 3">DSM 24838</strain>
    </source>
</reference>
<accession>A0A0D0QI20</accession>
<name>A0A0D0QI20_9RHOB</name>
<sequence>MARIVVIGGSGHVGTYLVPALVARGHEVVNVSRGRAAPYRPHPAWERVETVTLDRDAMSDADFADRIAALSPDVVIDMIAFRLSQTRPLVEALRGRVQHFLHCSTIWVYGHNAAQPATEDDPMNPFGEYGTDKAEIEAWLLPDARRTGFPAPVFRPGHIVGPGWAPLNPAANFNTEVFARIARGEELTLPNFGLETVHHVHAEDVAQVILCAMSNRSAALGEAFNAVSPQALNLRGYAEAMYRFFGHEPRLAFRPFDDWKAGWSDGDATATWEHIARSPCHSVAKGRERIGYVPRHSSLSAVEEAVRALVDAGKVSAPA</sequence>
<dbReference type="PANTHER" id="PTHR48079">
    <property type="entry name" value="PROTEIN YEEZ"/>
    <property type="match status" value="1"/>
</dbReference>
<dbReference type="GO" id="GO:0004029">
    <property type="term" value="F:aldehyde dehydrogenase (NAD+) activity"/>
    <property type="evidence" value="ECO:0007669"/>
    <property type="project" value="TreeGrafter"/>
</dbReference>
<dbReference type="GO" id="GO:0005737">
    <property type="term" value="C:cytoplasm"/>
    <property type="evidence" value="ECO:0007669"/>
    <property type="project" value="TreeGrafter"/>
</dbReference>
<dbReference type="PANTHER" id="PTHR48079:SF6">
    <property type="entry name" value="NAD(P)-BINDING DOMAIN-CONTAINING PROTEIN-RELATED"/>
    <property type="match status" value="1"/>
</dbReference>
<dbReference type="Pfam" id="PF01370">
    <property type="entry name" value="Epimerase"/>
    <property type="match status" value="1"/>
</dbReference>
<protein>
    <submittedName>
        <fullName evidence="2">Nucleoside-diphosphate-sugar epimerase</fullName>
    </submittedName>
</protein>
<dbReference type="Proteomes" id="UP000035100">
    <property type="component" value="Unassembled WGS sequence"/>
</dbReference>
<evidence type="ECO:0000313" key="2">
    <source>
        <dbReference type="EMBL" id="KIQ70673.1"/>
    </source>
</evidence>
<dbReference type="PATRIC" id="fig|1123501.6.peg.1122"/>
<dbReference type="InterPro" id="IPR036291">
    <property type="entry name" value="NAD(P)-bd_dom_sf"/>
</dbReference>
<dbReference type="STRING" id="1123501.Wenmar_01051"/>
<dbReference type="SUPFAM" id="SSF51735">
    <property type="entry name" value="NAD(P)-binding Rossmann-fold domains"/>
    <property type="match status" value="1"/>
</dbReference>
<evidence type="ECO:0000259" key="1">
    <source>
        <dbReference type="Pfam" id="PF01370"/>
    </source>
</evidence>
<comment type="caution">
    <text evidence="2">The sequence shown here is derived from an EMBL/GenBank/DDBJ whole genome shotgun (WGS) entry which is preliminary data.</text>
</comment>
<dbReference type="InterPro" id="IPR051783">
    <property type="entry name" value="NAD(P)-dependent_oxidoreduct"/>
</dbReference>
<dbReference type="Gene3D" id="3.40.50.720">
    <property type="entry name" value="NAD(P)-binding Rossmann-like Domain"/>
    <property type="match status" value="1"/>
</dbReference>